<evidence type="ECO:0000256" key="1">
    <source>
        <dbReference type="SAM" id="Phobius"/>
    </source>
</evidence>
<keyword evidence="1" id="KW-0472">Membrane</keyword>
<name>A0A517SA00_9PLAN</name>
<sequence>MSTWARLLVVGVLLTLLAWDDVRDGTFAPWALTGVLLPASLALLCWERRKKREQDEASR</sequence>
<keyword evidence="1" id="KW-1133">Transmembrane helix</keyword>
<accession>A0A517SA00</accession>
<dbReference type="Proteomes" id="UP000315700">
    <property type="component" value="Chromosome"/>
</dbReference>
<organism evidence="2 3">
    <name type="scientific">Caulifigura coniformis</name>
    <dbReference type="NCBI Taxonomy" id="2527983"/>
    <lineage>
        <taxon>Bacteria</taxon>
        <taxon>Pseudomonadati</taxon>
        <taxon>Planctomycetota</taxon>
        <taxon>Planctomycetia</taxon>
        <taxon>Planctomycetales</taxon>
        <taxon>Planctomycetaceae</taxon>
        <taxon>Caulifigura</taxon>
    </lineage>
</organism>
<feature type="transmembrane region" description="Helical" evidence="1">
    <location>
        <begin position="28"/>
        <end position="46"/>
    </location>
</feature>
<dbReference type="RefSeq" id="WP_145027724.1">
    <property type="nucleotide sequence ID" value="NZ_CP036271.1"/>
</dbReference>
<dbReference type="AlphaFoldDB" id="A0A517SA00"/>
<protein>
    <submittedName>
        <fullName evidence="2">Uncharacterized protein</fullName>
    </submittedName>
</protein>
<evidence type="ECO:0000313" key="2">
    <source>
        <dbReference type="EMBL" id="QDT52942.1"/>
    </source>
</evidence>
<evidence type="ECO:0000313" key="3">
    <source>
        <dbReference type="Proteomes" id="UP000315700"/>
    </source>
</evidence>
<keyword evidence="3" id="KW-1185">Reference proteome</keyword>
<proteinExistence type="predicted"/>
<dbReference type="EMBL" id="CP036271">
    <property type="protein sequence ID" value="QDT52942.1"/>
    <property type="molecule type" value="Genomic_DNA"/>
</dbReference>
<reference evidence="2 3" key="1">
    <citation type="submission" date="2019-02" db="EMBL/GenBank/DDBJ databases">
        <title>Deep-cultivation of Planctomycetes and their phenomic and genomic characterization uncovers novel biology.</title>
        <authorList>
            <person name="Wiegand S."/>
            <person name="Jogler M."/>
            <person name="Boedeker C."/>
            <person name="Pinto D."/>
            <person name="Vollmers J."/>
            <person name="Rivas-Marin E."/>
            <person name="Kohn T."/>
            <person name="Peeters S.H."/>
            <person name="Heuer A."/>
            <person name="Rast P."/>
            <person name="Oberbeckmann S."/>
            <person name="Bunk B."/>
            <person name="Jeske O."/>
            <person name="Meyerdierks A."/>
            <person name="Storesund J.E."/>
            <person name="Kallscheuer N."/>
            <person name="Luecker S."/>
            <person name="Lage O.M."/>
            <person name="Pohl T."/>
            <person name="Merkel B.J."/>
            <person name="Hornburger P."/>
            <person name="Mueller R.-W."/>
            <person name="Bruemmer F."/>
            <person name="Labrenz M."/>
            <person name="Spormann A.M."/>
            <person name="Op den Camp H."/>
            <person name="Overmann J."/>
            <person name="Amann R."/>
            <person name="Jetten M.S.M."/>
            <person name="Mascher T."/>
            <person name="Medema M.H."/>
            <person name="Devos D.P."/>
            <person name="Kaster A.-K."/>
            <person name="Ovreas L."/>
            <person name="Rohde M."/>
            <person name="Galperin M.Y."/>
            <person name="Jogler C."/>
        </authorList>
    </citation>
    <scope>NUCLEOTIDE SEQUENCE [LARGE SCALE GENOMIC DNA]</scope>
    <source>
        <strain evidence="2 3">Pan44</strain>
    </source>
</reference>
<keyword evidence="1" id="KW-0812">Transmembrane</keyword>
<gene>
    <name evidence="2" type="ORF">Pan44_09550</name>
</gene>
<dbReference type="InParanoid" id="A0A517SA00"/>
<dbReference type="KEGG" id="ccos:Pan44_09550"/>